<gene>
    <name evidence="1" type="ORF">AVDCRST_MAG22-852</name>
</gene>
<protein>
    <submittedName>
        <fullName evidence="1">Uncharacterized protein</fullName>
    </submittedName>
</protein>
<organism evidence="1">
    <name type="scientific">uncultured Rubrobacteraceae bacterium</name>
    <dbReference type="NCBI Taxonomy" id="349277"/>
    <lineage>
        <taxon>Bacteria</taxon>
        <taxon>Bacillati</taxon>
        <taxon>Actinomycetota</taxon>
        <taxon>Rubrobacteria</taxon>
        <taxon>Rubrobacterales</taxon>
        <taxon>Rubrobacteraceae</taxon>
        <taxon>environmental samples</taxon>
    </lineage>
</organism>
<evidence type="ECO:0000313" key="1">
    <source>
        <dbReference type="EMBL" id="CAA9395403.1"/>
    </source>
</evidence>
<dbReference type="EMBL" id="CADCUV010000040">
    <property type="protein sequence ID" value="CAA9395403.1"/>
    <property type="molecule type" value="Genomic_DNA"/>
</dbReference>
<sequence>MTLYSTKDFARKHEVSDFRIRQLIAEDRIFPRQKLGDGRHLLFHNSVIVPAHERTNRKLRRAG</sequence>
<accession>A0A6J4NRM2</accession>
<name>A0A6J4NRM2_9ACTN</name>
<reference evidence="1" key="1">
    <citation type="submission" date="2020-02" db="EMBL/GenBank/DDBJ databases">
        <authorList>
            <person name="Meier V. D."/>
        </authorList>
    </citation>
    <scope>NUCLEOTIDE SEQUENCE</scope>
    <source>
        <strain evidence="1">AVDCRST_MAG22</strain>
    </source>
</reference>
<dbReference type="AlphaFoldDB" id="A0A6J4NRM2"/>
<proteinExistence type="predicted"/>